<dbReference type="GO" id="GO:0016810">
    <property type="term" value="F:hydrolase activity, acting on carbon-nitrogen (but not peptide) bonds"/>
    <property type="evidence" value="ECO:0007669"/>
    <property type="project" value="InterPro"/>
</dbReference>
<protein>
    <recommendedName>
        <fullName evidence="2">NAD-dependent dehydratase</fullName>
    </recommendedName>
</protein>
<sequence>MKRPDMLLVGSSQVLTMAESGLGVVEEGCVRVRAGRIVEVSAGQFYGEGYQDMQTRTPSILQIQRCLGWTPTVDLKEALTRTLDAFLEENLPS</sequence>
<evidence type="ECO:0008006" key="2">
    <source>
        <dbReference type="Google" id="ProtNLM"/>
    </source>
</evidence>
<dbReference type="Gene3D" id="3.40.50.720">
    <property type="entry name" value="NAD(P)-binding Rossmann-like Domain"/>
    <property type="match status" value="1"/>
</dbReference>
<organism evidence="1">
    <name type="scientific">candidate division WOR-3 bacterium</name>
    <dbReference type="NCBI Taxonomy" id="2052148"/>
    <lineage>
        <taxon>Bacteria</taxon>
        <taxon>Bacteria division WOR-3</taxon>
    </lineage>
</organism>
<gene>
    <name evidence="1" type="ORF">ENS41_09045</name>
</gene>
<name>A0A7C4CCK7_UNCW3</name>
<proteinExistence type="predicted"/>
<reference evidence="1" key="1">
    <citation type="journal article" date="2020" name="mSystems">
        <title>Genome- and Community-Level Interaction Insights into Carbon Utilization and Element Cycling Functions of Hydrothermarchaeota in Hydrothermal Sediment.</title>
        <authorList>
            <person name="Zhou Z."/>
            <person name="Liu Y."/>
            <person name="Xu W."/>
            <person name="Pan J."/>
            <person name="Luo Z.H."/>
            <person name="Li M."/>
        </authorList>
    </citation>
    <scope>NUCLEOTIDE SEQUENCE [LARGE SCALE GENOMIC DNA]</scope>
    <source>
        <strain evidence="1">SpSt-488</strain>
    </source>
</reference>
<dbReference type="AlphaFoldDB" id="A0A7C4CCK7"/>
<comment type="caution">
    <text evidence="1">The sequence shown here is derived from an EMBL/GenBank/DDBJ whole genome shotgun (WGS) entry which is preliminary data.</text>
</comment>
<evidence type="ECO:0000313" key="1">
    <source>
        <dbReference type="EMBL" id="HGK29073.1"/>
    </source>
</evidence>
<dbReference type="EMBL" id="DSUT01000189">
    <property type="protein sequence ID" value="HGK29073.1"/>
    <property type="molecule type" value="Genomic_DNA"/>
</dbReference>
<dbReference type="SUPFAM" id="SSF51338">
    <property type="entry name" value="Composite domain of metallo-dependent hydrolases"/>
    <property type="match status" value="1"/>
</dbReference>
<accession>A0A7C4CCK7</accession>
<dbReference type="InterPro" id="IPR011059">
    <property type="entry name" value="Metal-dep_hydrolase_composite"/>
</dbReference>